<keyword evidence="2 5" id="KW-0479">Metal-binding</keyword>
<keyword evidence="6" id="KW-0503">Monooxygenase</keyword>
<comment type="cofactor">
    <cofactor evidence="5">
        <name>heme</name>
        <dbReference type="ChEBI" id="CHEBI:30413"/>
    </cofactor>
</comment>
<feature type="binding site" description="axial binding residue" evidence="5">
    <location>
        <position position="456"/>
    </location>
    <ligand>
        <name>heme</name>
        <dbReference type="ChEBI" id="CHEBI:30413"/>
    </ligand>
    <ligandPart>
        <name>Fe</name>
        <dbReference type="ChEBI" id="CHEBI:18248"/>
    </ligandPart>
</feature>
<dbReference type="Pfam" id="PF00067">
    <property type="entry name" value="p450"/>
    <property type="match status" value="1"/>
</dbReference>
<dbReference type="PRINTS" id="PR00463">
    <property type="entry name" value="EP450I"/>
</dbReference>
<dbReference type="Gene3D" id="1.10.630.10">
    <property type="entry name" value="Cytochrome P450"/>
    <property type="match status" value="1"/>
</dbReference>
<gene>
    <name evidence="8" type="ORF">BP00DRAFT_448951</name>
</gene>
<evidence type="ECO:0000256" key="6">
    <source>
        <dbReference type="RuleBase" id="RU000461"/>
    </source>
</evidence>
<dbReference type="InterPro" id="IPR002401">
    <property type="entry name" value="Cyt_P450_E_grp-I"/>
</dbReference>
<keyword evidence="7" id="KW-0472">Membrane</keyword>
<accession>A0A2V5HWN3</accession>
<evidence type="ECO:0000256" key="5">
    <source>
        <dbReference type="PIRSR" id="PIRSR602401-1"/>
    </source>
</evidence>
<evidence type="ECO:0000256" key="1">
    <source>
        <dbReference type="ARBA" id="ARBA00010617"/>
    </source>
</evidence>
<dbReference type="InterPro" id="IPR050364">
    <property type="entry name" value="Cytochrome_P450_fung"/>
</dbReference>
<dbReference type="PANTHER" id="PTHR46300:SF12">
    <property type="entry name" value="P450, PUTATIVE (EUROFUNG)-RELATED"/>
    <property type="match status" value="1"/>
</dbReference>
<evidence type="ECO:0000313" key="9">
    <source>
        <dbReference type="Proteomes" id="UP000248817"/>
    </source>
</evidence>
<keyword evidence="7" id="KW-1133">Transmembrane helix</keyword>
<evidence type="ECO:0000256" key="3">
    <source>
        <dbReference type="ARBA" id="ARBA00023002"/>
    </source>
</evidence>
<sequence length="530" mass="60146">MMSMILAWADTHPGIKTFGTIVVCLAVSFYIIQELLKPVGKRRGPGGKRYKLPPGPKGVPILGSLPLLKNRARDDDHKAVTEMAQYGEMTTLHLGTKTWILLNSKRVVAEIIAKRGSLTNGRSPMPISSGIVSRHGRSLLLSPEEGWTEKRRVMHALLSGSALKQYGGWQELESTQMVAEYLYQPQRWFAHHYRYANSVVHRIALGERLHKSSQELADLQDVVTRFVGSIGTSWIDWFPELDHWTPKWVLQPWRRSWEKLGQWNYEVYRSWWVPVRRQVDAGTAPPSFVRDVLLHEDTKFTGDDQEAMYVAMQLIEAGSDTTREVLNTFAMAALCYPDKFQKARDEVDRICVNKEDDTLRLPCLTDMESMPYICGVIKELLRWRPIFVFTPDHCLTADLEFEGYSFPAGVGFVINEVPVGNECEDPEEFKPERWLDGHEADVAHGLWQFGGGRRICVGYRLAQRGLFINIARLAMCFDYAAAGPIDSRKLNHHLTTEPFPVQVTVRSGQHAQLIEEEAAREGVLATAQGK</sequence>
<dbReference type="AlphaFoldDB" id="A0A2V5HWN3"/>
<name>A0A2V5HWN3_9EURO</name>
<dbReference type="InterPro" id="IPR017972">
    <property type="entry name" value="Cyt_P450_CS"/>
</dbReference>
<dbReference type="PRINTS" id="PR00385">
    <property type="entry name" value="P450"/>
</dbReference>
<keyword evidence="7" id="KW-0812">Transmembrane</keyword>
<dbReference type="PANTHER" id="PTHR46300">
    <property type="entry name" value="P450, PUTATIVE (EUROFUNG)-RELATED-RELATED"/>
    <property type="match status" value="1"/>
</dbReference>
<dbReference type="EMBL" id="KZ825540">
    <property type="protein sequence ID" value="PYI28889.1"/>
    <property type="molecule type" value="Genomic_DNA"/>
</dbReference>
<evidence type="ECO:0000256" key="2">
    <source>
        <dbReference type="ARBA" id="ARBA00022723"/>
    </source>
</evidence>
<dbReference type="SUPFAM" id="SSF48264">
    <property type="entry name" value="Cytochrome P450"/>
    <property type="match status" value="1"/>
</dbReference>
<keyword evidence="4 5" id="KW-0408">Iron</keyword>
<keyword evidence="5 6" id="KW-0349">Heme</keyword>
<reference evidence="8 9" key="1">
    <citation type="submission" date="2018-02" db="EMBL/GenBank/DDBJ databases">
        <title>The genomes of Aspergillus section Nigri reveals drivers in fungal speciation.</title>
        <authorList>
            <consortium name="DOE Joint Genome Institute"/>
            <person name="Vesth T.C."/>
            <person name="Nybo J."/>
            <person name="Theobald S."/>
            <person name="Brandl J."/>
            <person name="Frisvad J.C."/>
            <person name="Nielsen K.F."/>
            <person name="Lyhne E.K."/>
            <person name="Kogle M.E."/>
            <person name="Kuo A."/>
            <person name="Riley R."/>
            <person name="Clum A."/>
            <person name="Nolan M."/>
            <person name="Lipzen A."/>
            <person name="Salamov A."/>
            <person name="Henrissat B."/>
            <person name="Wiebenga A."/>
            <person name="De vries R.P."/>
            <person name="Grigoriev I.V."/>
            <person name="Mortensen U.H."/>
            <person name="Andersen M.R."/>
            <person name="Baker S.E."/>
        </authorList>
    </citation>
    <scope>NUCLEOTIDE SEQUENCE [LARGE SCALE GENOMIC DNA]</scope>
    <source>
        <strain evidence="8 9">CBS 114.80</strain>
    </source>
</reference>
<protein>
    <submittedName>
        <fullName evidence="8">Cytochrome P450</fullName>
    </submittedName>
</protein>
<dbReference type="GO" id="GO:0016705">
    <property type="term" value="F:oxidoreductase activity, acting on paired donors, with incorporation or reduction of molecular oxygen"/>
    <property type="evidence" value="ECO:0007669"/>
    <property type="project" value="InterPro"/>
</dbReference>
<dbReference type="PROSITE" id="PS00086">
    <property type="entry name" value="CYTOCHROME_P450"/>
    <property type="match status" value="1"/>
</dbReference>
<dbReference type="Proteomes" id="UP000248817">
    <property type="component" value="Unassembled WGS sequence"/>
</dbReference>
<dbReference type="GO" id="GO:0005506">
    <property type="term" value="F:iron ion binding"/>
    <property type="evidence" value="ECO:0007669"/>
    <property type="project" value="InterPro"/>
</dbReference>
<feature type="transmembrane region" description="Helical" evidence="7">
    <location>
        <begin position="15"/>
        <end position="32"/>
    </location>
</feature>
<dbReference type="InterPro" id="IPR036396">
    <property type="entry name" value="Cyt_P450_sf"/>
</dbReference>
<evidence type="ECO:0000256" key="7">
    <source>
        <dbReference type="SAM" id="Phobius"/>
    </source>
</evidence>
<comment type="similarity">
    <text evidence="1 6">Belongs to the cytochrome P450 family.</text>
</comment>
<dbReference type="GO" id="GO:0020037">
    <property type="term" value="F:heme binding"/>
    <property type="evidence" value="ECO:0007669"/>
    <property type="project" value="InterPro"/>
</dbReference>
<evidence type="ECO:0000256" key="4">
    <source>
        <dbReference type="ARBA" id="ARBA00023004"/>
    </source>
</evidence>
<dbReference type="CDD" id="cd11065">
    <property type="entry name" value="CYP64-like"/>
    <property type="match status" value="1"/>
</dbReference>
<dbReference type="InterPro" id="IPR001128">
    <property type="entry name" value="Cyt_P450"/>
</dbReference>
<keyword evidence="9" id="KW-1185">Reference proteome</keyword>
<proteinExistence type="inferred from homology"/>
<dbReference type="GO" id="GO:0004497">
    <property type="term" value="F:monooxygenase activity"/>
    <property type="evidence" value="ECO:0007669"/>
    <property type="project" value="UniProtKB-KW"/>
</dbReference>
<organism evidence="8 9">
    <name type="scientific">Aspergillus indologenus CBS 114.80</name>
    <dbReference type="NCBI Taxonomy" id="1450541"/>
    <lineage>
        <taxon>Eukaryota</taxon>
        <taxon>Fungi</taxon>
        <taxon>Dikarya</taxon>
        <taxon>Ascomycota</taxon>
        <taxon>Pezizomycotina</taxon>
        <taxon>Eurotiomycetes</taxon>
        <taxon>Eurotiomycetidae</taxon>
        <taxon>Eurotiales</taxon>
        <taxon>Aspergillaceae</taxon>
        <taxon>Aspergillus</taxon>
        <taxon>Aspergillus subgen. Circumdati</taxon>
    </lineage>
</organism>
<evidence type="ECO:0000313" key="8">
    <source>
        <dbReference type="EMBL" id="PYI28889.1"/>
    </source>
</evidence>
<keyword evidence="3 6" id="KW-0560">Oxidoreductase</keyword>